<feature type="domain" description="HAMP" evidence="10">
    <location>
        <begin position="203"/>
        <end position="256"/>
    </location>
</feature>
<dbReference type="Pfam" id="PF00015">
    <property type="entry name" value="MCPsignal"/>
    <property type="match status" value="1"/>
</dbReference>
<dbReference type="AlphaFoldDB" id="A0A1G8FA70"/>
<comment type="similarity">
    <text evidence="5">Belongs to the methyl-accepting chemotaxis (MCP) protein family.</text>
</comment>
<evidence type="ECO:0000259" key="10">
    <source>
        <dbReference type="PROSITE" id="PS50885"/>
    </source>
</evidence>
<dbReference type="SMART" id="SM00304">
    <property type="entry name" value="HAMP"/>
    <property type="match status" value="1"/>
</dbReference>
<dbReference type="InterPro" id="IPR004090">
    <property type="entry name" value="Chemotax_Me-accpt_rcpt"/>
</dbReference>
<evidence type="ECO:0000256" key="2">
    <source>
        <dbReference type="ARBA" id="ARBA00022475"/>
    </source>
</evidence>
<dbReference type="GeneID" id="97141570"/>
<dbReference type="SUPFAM" id="SSF58104">
    <property type="entry name" value="Methyl-accepting chemotaxis protein (MCP) signaling domain"/>
    <property type="match status" value="1"/>
</dbReference>
<keyword evidence="4 6" id="KW-0807">Transducer</keyword>
<reference evidence="12 13" key="1">
    <citation type="submission" date="2016-10" db="EMBL/GenBank/DDBJ databases">
        <authorList>
            <person name="de Groot N.N."/>
        </authorList>
    </citation>
    <scope>NUCLEOTIDE SEQUENCE [LARGE SCALE GENOMIC DNA]</scope>
    <source>
        <strain evidence="12 13">L 420-91</strain>
    </source>
</reference>
<dbReference type="Proteomes" id="UP000826616">
    <property type="component" value="Chromosome"/>
</dbReference>
<protein>
    <submittedName>
        <fullName evidence="12">Methyl-accepting chemotaxis protein</fullName>
    </submittedName>
</protein>
<accession>A0A1G8FA70</accession>
<dbReference type="PRINTS" id="PR00260">
    <property type="entry name" value="CHEMTRNSDUCR"/>
</dbReference>
<dbReference type="PROSITE" id="PS50885">
    <property type="entry name" value="HAMP"/>
    <property type="match status" value="1"/>
</dbReference>
<evidence type="ECO:0000313" key="14">
    <source>
        <dbReference type="Proteomes" id="UP000826616"/>
    </source>
</evidence>
<dbReference type="Gene3D" id="1.10.287.950">
    <property type="entry name" value="Methyl-accepting chemotaxis protein"/>
    <property type="match status" value="1"/>
</dbReference>
<evidence type="ECO:0000256" key="1">
    <source>
        <dbReference type="ARBA" id="ARBA00004236"/>
    </source>
</evidence>
<dbReference type="Gene3D" id="6.10.340.10">
    <property type="match status" value="1"/>
</dbReference>
<dbReference type="Pfam" id="PF12729">
    <property type="entry name" value="4HB_MCP_1"/>
    <property type="match status" value="1"/>
</dbReference>
<dbReference type="FunFam" id="1.10.287.950:FF:000001">
    <property type="entry name" value="Methyl-accepting chemotaxis sensory transducer"/>
    <property type="match status" value="1"/>
</dbReference>
<evidence type="ECO:0000259" key="9">
    <source>
        <dbReference type="PROSITE" id="PS50111"/>
    </source>
</evidence>
<evidence type="ECO:0000256" key="6">
    <source>
        <dbReference type="PROSITE-ProRule" id="PRU00284"/>
    </source>
</evidence>
<evidence type="ECO:0000256" key="5">
    <source>
        <dbReference type="ARBA" id="ARBA00029447"/>
    </source>
</evidence>
<dbReference type="CDD" id="cd06225">
    <property type="entry name" value="HAMP"/>
    <property type="match status" value="1"/>
</dbReference>
<comment type="subcellular location">
    <subcellularLocation>
        <location evidence="1">Cell membrane</location>
    </subcellularLocation>
</comment>
<evidence type="ECO:0000313" key="13">
    <source>
        <dbReference type="Proteomes" id="UP000198956"/>
    </source>
</evidence>
<dbReference type="GO" id="GO:0005886">
    <property type="term" value="C:plasma membrane"/>
    <property type="evidence" value="ECO:0007669"/>
    <property type="project" value="UniProtKB-SubCell"/>
</dbReference>
<proteinExistence type="inferred from homology"/>
<dbReference type="CDD" id="cd11386">
    <property type="entry name" value="MCP_signal"/>
    <property type="match status" value="1"/>
</dbReference>
<dbReference type="Proteomes" id="UP000198956">
    <property type="component" value="Unassembled WGS sequence"/>
</dbReference>
<keyword evidence="3 8" id="KW-0472">Membrane</keyword>
<dbReference type="PANTHER" id="PTHR32089:SF112">
    <property type="entry name" value="LYSOZYME-LIKE PROTEIN-RELATED"/>
    <property type="match status" value="1"/>
</dbReference>
<evidence type="ECO:0000256" key="7">
    <source>
        <dbReference type="SAM" id="Coils"/>
    </source>
</evidence>
<gene>
    <name evidence="11" type="ORF">K3F53_09340</name>
    <name evidence="12" type="ORF">SAMN04489735_10608</name>
</gene>
<evidence type="ECO:0000256" key="3">
    <source>
        <dbReference type="ARBA" id="ARBA00023136"/>
    </source>
</evidence>
<keyword evidence="7" id="KW-0175">Coiled coil</keyword>
<sequence length="561" mass="61155">MSISKKLFSGFFAVLLLLAMIAAIGSYQISSVNNTYSNLIDDRVKKLNITKELKYLSAQEAKAVWGYLISGDDSDFKSYEESKGKFLELLNQMQKITKSKEAQTLLQQLNQLHIEYEEVAKQIAAYKKQGNVEGYIALMKEKGTPIGVKLAAKAQQLEKYQQDSLHKGSQETSAKVSNVKSVVFMISIVTLVIGMLIAFYISRIISKPVIAVAEAAKQIAEGDLSISDIHIKNRDEIGEMARSFNHMKQNLRELIRKVSISSEQVATSSEELYAGSEQSAEAANQVATSIQDISSATDVQMKSMEENRKAMEESAAGLQRIAESASTVSESSTEVLHEAEQGNQIIVKTIQQMESINLSVQEAAAVIKDLGENSKQIGKIIEVISDIANQTNLLALNAAIEAARAGENGKGFAVVADEVRKLAEQSKQSSEQIAVLIQNIQENTRHAVSVMEKGTEEVKSGSAIVHQAGEAFRHILDSIQQVTNQVQEVSAATEEISASAEQLTASIDQITRISKDISMNTQAVAAASEEQLASMEEITASADSLSKLAQELQNEVTKFKV</sequence>
<dbReference type="PANTHER" id="PTHR32089">
    <property type="entry name" value="METHYL-ACCEPTING CHEMOTAXIS PROTEIN MCPB"/>
    <property type="match status" value="1"/>
</dbReference>
<feature type="domain" description="Methyl-accepting transducer" evidence="9">
    <location>
        <begin position="275"/>
        <end position="511"/>
    </location>
</feature>
<dbReference type="GO" id="GO:0007165">
    <property type="term" value="P:signal transduction"/>
    <property type="evidence" value="ECO:0007669"/>
    <property type="project" value="UniProtKB-KW"/>
</dbReference>
<keyword evidence="14" id="KW-1185">Reference proteome</keyword>
<dbReference type="InterPro" id="IPR004089">
    <property type="entry name" value="MCPsignal_dom"/>
</dbReference>
<dbReference type="InterPro" id="IPR003660">
    <property type="entry name" value="HAMP_dom"/>
</dbReference>
<feature type="transmembrane region" description="Helical" evidence="8">
    <location>
        <begin position="182"/>
        <end position="201"/>
    </location>
</feature>
<keyword evidence="2" id="KW-1003">Cell membrane</keyword>
<dbReference type="EMBL" id="FNDE01000060">
    <property type="protein sequence ID" value="SDH79017.1"/>
    <property type="molecule type" value="Genomic_DNA"/>
</dbReference>
<dbReference type="PROSITE" id="PS50111">
    <property type="entry name" value="CHEMOTAXIS_TRANSDUC_2"/>
    <property type="match status" value="1"/>
</dbReference>
<evidence type="ECO:0000256" key="4">
    <source>
        <dbReference type="ARBA" id="ARBA00023224"/>
    </source>
</evidence>
<evidence type="ECO:0000256" key="8">
    <source>
        <dbReference type="SAM" id="Phobius"/>
    </source>
</evidence>
<dbReference type="OrthoDB" id="107771at2"/>
<feature type="coiled-coil region" evidence="7">
    <location>
        <begin position="102"/>
        <end position="129"/>
    </location>
</feature>
<dbReference type="EMBL" id="CP080764">
    <property type="protein sequence ID" value="QYY44345.1"/>
    <property type="molecule type" value="Genomic_DNA"/>
</dbReference>
<dbReference type="InterPro" id="IPR024478">
    <property type="entry name" value="HlyB_4HB_MCP"/>
</dbReference>
<evidence type="ECO:0000313" key="12">
    <source>
        <dbReference type="EMBL" id="SDH79017.1"/>
    </source>
</evidence>
<keyword evidence="8" id="KW-1133">Transmembrane helix</keyword>
<dbReference type="GO" id="GO:0006935">
    <property type="term" value="P:chemotaxis"/>
    <property type="evidence" value="ECO:0007669"/>
    <property type="project" value="InterPro"/>
</dbReference>
<organism evidence="12 13">
    <name type="scientific">Aneurinibacillus thermoaerophilus</name>
    <dbReference type="NCBI Taxonomy" id="143495"/>
    <lineage>
        <taxon>Bacteria</taxon>
        <taxon>Bacillati</taxon>
        <taxon>Bacillota</taxon>
        <taxon>Bacilli</taxon>
        <taxon>Bacillales</taxon>
        <taxon>Paenibacillaceae</taxon>
        <taxon>Aneurinibacillus group</taxon>
        <taxon>Aneurinibacillus</taxon>
    </lineage>
</organism>
<evidence type="ECO:0000313" key="11">
    <source>
        <dbReference type="EMBL" id="QYY44345.1"/>
    </source>
</evidence>
<reference evidence="11 14" key="2">
    <citation type="submission" date="2021-08" db="EMBL/GenBank/DDBJ databases">
        <title>Complete genome sequence of the strain Aneurinibacillus thermoaerophilus CCM 8960.</title>
        <authorList>
            <person name="Musilova J."/>
            <person name="Kourilova X."/>
            <person name="Pernicova I."/>
            <person name="Bezdicek M."/>
            <person name="Lengerova M."/>
            <person name="Obruca S."/>
            <person name="Sedlar K."/>
        </authorList>
    </citation>
    <scope>NUCLEOTIDE SEQUENCE [LARGE SCALE GENOMIC DNA]</scope>
    <source>
        <strain evidence="11 14">CCM 8960</strain>
    </source>
</reference>
<dbReference type="Pfam" id="PF00672">
    <property type="entry name" value="HAMP"/>
    <property type="match status" value="1"/>
</dbReference>
<dbReference type="GO" id="GO:0004888">
    <property type="term" value="F:transmembrane signaling receptor activity"/>
    <property type="evidence" value="ECO:0007669"/>
    <property type="project" value="InterPro"/>
</dbReference>
<keyword evidence="8" id="KW-0812">Transmembrane</keyword>
<dbReference type="SMART" id="SM00283">
    <property type="entry name" value="MA"/>
    <property type="match status" value="1"/>
</dbReference>
<dbReference type="RefSeq" id="WP_057898842.1">
    <property type="nucleotide sequence ID" value="NZ_CP080764.1"/>
</dbReference>
<name>A0A1G8FA70_ANETH</name>